<keyword evidence="3" id="KW-1185">Reference proteome</keyword>
<dbReference type="PANTHER" id="PTHR39444:SF3">
    <property type="entry name" value="SITE-SPECIFIC DNA-METHYLTRANSFERASE (ADENINE-SPECIFIC)"/>
    <property type="match status" value="1"/>
</dbReference>
<sequence>MSTSNKRKLWKPCFEYKVDYNDHFETPLCAYEDILPLLDLLNQNRKQHVIYDPYYCNGRVAVLLRQLGFDRTIHAKRDFYKDVEGNEVPEHDTLVTNPPYSENHKEKCIEFCIQQFQEEGRAFFLLMPNYVAAKSYFRTLLNDKGCMDDVAYVVPAIPYEYDHPEGTGHEIPPFNSLWFVGIGKQKIRLMQGTWNQQTGGAKFVTSLNELEKLSVISMQKRPNPKQRKKRRLQLQDVKVPVTKPNKQQKDSSSGTQPTTPNNSKKKSRYRDGKGKRTKKRF</sequence>
<feature type="region of interest" description="Disordered" evidence="1">
    <location>
        <begin position="218"/>
        <end position="281"/>
    </location>
</feature>
<evidence type="ECO:0000256" key="1">
    <source>
        <dbReference type="SAM" id="MobiDB-lite"/>
    </source>
</evidence>
<dbReference type="EMBL" id="CAKOGP040002313">
    <property type="protein sequence ID" value="CAJ1966680.1"/>
    <property type="molecule type" value="Genomic_DNA"/>
</dbReference>
<protein>
    <submittedName>
        <fullName evidence="2">Uncharacterized protein</fullName>
    </submittedName>
</protein>
<organism evidence="2 3">
    <name type="scientific">Cylindrotheca closterium</name>
    <dbReference type="NCBI Taxonomy" id="2856"/>
    <lineage>
        <taxon>Eukaryota</taxon>
        <taxon>Sar</taxon>
        <taxon>Stramenopiles</taxon>
        <taxon>Ochrophyta</taxon>
        <taxon>Bacillariophyta</taxon>
        <taxon>Bacillariophyceae</taxon>
        <taxon>Bacillariophycidae</taxon>
        <taxon>Bacillariales</taxon>
        <taxon>Bacillariaceae</taxon>
        <taxon>Cylindrotheca</taxon>
    </lineage>
</organism>
<name>A0AAD2GBZ2_9STRA</name>
<dbReference type="AlphaFoldDB" id="A0AAD2GBZ2"/>
<comment type="caution">
    <text evidence="2">The sequence shown here is derived from an EMBL/GenBank/DDBJ whole genome shotgun (WGS) entry which is preliminary data.</text>
</comment>
<evidence type="ECO:0000313" key="2">
    <source>
        <dbReference type="EMBL" id="CAJ1966680.1"/>
    </source>
</evidence>
<dbReference type="Proteomes" id="UP001295423">
    <property type="component" value="Unassembled WGS sequence"/>
</dbReference>
<proteinExistence type="predicted"/>
<reference evidence="2" key="1">
    <citation type="submission" date="2023-08" db="EMBL/GenBank/DDBJ databases">
        <authorList>
            <person name="Audoor S."/>
            <person name="Bilcke G."/>
        </authorList>
    </citation>
    <scope>NUCLEOTIDE SEQUENCE</scope>
</reference>
<feature type="compositionally biased region" description="Basic residues" evidence="1">
    <location>
        <begin position="222"/>
        <end position="232"/>
    </location>
</feature>
<feature type="compositionally biased region" description="Polar residues" evidence="1">
    <location>
        <begin position="250"/>
        <end position="262"/>
    </location>
</feature>
<accession>A0AAD2GBZ2</accession>
<evidence type="ECO:0000313" key="3">
    <source>
        <dbReference type="Proteomes" id="UP001295423"/>
    </source>
</evidence>
<dbReference type="PANTHER" id="PTHR39444">
    <property type="entry name" value="SITE-SPECIFIC DNA-METHYLTRANSFERASE (ADENINE-SPECIFIC)"/>
    <property type="match status" value="1"/>
</dbReference>
<gene>
    <name evidence="2" type="ORF">CYCCA115_LOCUS22263</name>
</gene>